<protein>
    <submittedName>
        <fullName evidence="1">Uncharacterized protein</fullName>
    </submittedName>
</protein>
<proteinExistence type="predicted"/>
<organism evidence="1 2">
    <name type="scientific">Dioscorea zingiberensis</name>
    <dbReference type="NCBI Taxonomy" id="325984"/>
    <lineage>
        <taxon>Eukaryota</taxon>
        <taxon>Viridiplantae</taxon>
        <taxon>Streptophyta</taxon>
        <taxon>Embryophyta</taxon>
        <taxon>Tracheophyta</taxon>
        <taxon>Spermatophyta</taxon>
        <taxon>Magnoliopsida</taxon>
        <taxon>Liliopsida</taxon>
        <taxon>Dioscoreales</taxon>
        <taxon>Dioscoreaceae</taxon>
        <taxon>Dioscorea</taxon>
    </lineage>
</organism>
<keyword evidence="2" id="KW-1185">Reference proteome</keyword>
<reference evidence="1" key="2">
    <citation type="journal article" date="2022" name="Hortic Res">
        <title>The genome of Dioscorea zingiberensis sheds light on the biosynthesis, origin and evolution of the medicinally important diosgenin saponins.</title>
        <authorList>
            <person name="Li Y."/>
            <person name="Tan C."/>
            <person name="Li Z."/>
            <person name="Guo J."/>
            <person name="Li S."/>
            <person name="Chen X."/>
            <person name="Wang C."/>
            <person name="Dai X."/>
            <person name="Yang H."/>
            <person name="Song W."/>
            <person name="Hou L."/>
            <person name="Xu J."/>
            <person name="Tong Z."/>
            <person name="Xu A."/>
            <person name="Yuan X."/>
            <person name="Wang W."/>
            <person name="Yang Q."/>
            <person name="Chen L."/>
            <person name="Sun Z."/>
            <person name="Wang K."/>
            <person name="Pan B."/>
            <person name="Chen J."/>
            <person name="Bao Y."/>
            <person name="Liu F."/>
            <person name="Qi X."/>
            <person name="Gang D.R."/>
            <person name="Wen J."/>
            <person name="Li J."/>
        </authorList>
    </citation>
    <scope>NUCLEOTIDE SEQUENCE</scope>
    <source>
        <strain evidence="1">Dzin_1.0</strain>
    </source>
</reference>
<dbReference type="Gene3D" id="1.10.10.60">
    <property type="entry name" value="Homeodomain-like"/>
    <property type="match status" value="1"/>
</dbReference>
<dbReference type="Proteomes" id="UP001085076">
    <property type="component" value="Miscellaneous, Linkage group lg07"/>
</dbReference>
<evidence type="ECO:0000313" key="2">
    <source>
        <dbReference type="Proteomes" id="UP001085076"/>
    </source>
</evidence>
<name>A0A9D5C5T2_9LILI</name>
<gene>
    <name evidence="1" type="ORF">J5N97_023740</name>
</gene>
<dbReference type="AlphaFoldDB" id="A0A9D5C5T2"/>
<dbReference type="OrthoDB" id="19768at2759"/>
<dbReference type="PANTHER" id="PTHR14000">
    <property type="entry name" value="FINGER CCCH DOMAIN PROTEIN, PUTATIVE (DUF3755)-RELATED"/>
    <property type="match status" value="1"/>
</dbReference>
<dbReference type="PANTHER" id="PTHR14000:SF1">
    <property type="entry name" value="HISTONE H2A DEUBIQUITINASE (DUF3755)"/>
    <property type="match status" value="1"/>
</dbReference>
<dbReference type="EMBL" id="JAGGNH010000007">
    <property type="protein sequence ID" value="KAJ0966823.1"/>
    <property type="molecule type" value="Genomic_DNA"/>
</dbReference>
<sequence length="272" mass="30069">MASDYSMGFYGAPSSSVPNSHMLSFQSGMVMNNSTALIGNSMGIPSGQMSGAAPSVAVSADPSSSSVIRGVVSGLKWNPGLSREWSAEEDDILKKGLSEFSGGSKMIKYIKIAATLHDKNVRDVALRCRWLNEKQNIKRHKPEDHHVKKSKERKGKVIASSMLSGNMVPPQDQILDTTSWQLLNENTHLIGEISSNLEKMQVKDNPDLLDRLGRNILLVQERMYKMSQIMREMPPLPVSLNDEFISYLNSYAKSVPQFVGPANNQLIQGWGF</sequence>
<accession>A0A9D5C5T2</accession>
<comment type="caution">
    <text evidence="1">The sequence shown here is derived from an EMBL/GenBank/DDBJ whole genome shotgun (WGS) entry which is preliminary data.</text>
</comment>
<evidence type="ECO:0000313" key="1">
    <source>
        <dbReference type="EMBL" id="KAJ0966823.1"/>
    </source>
</evidence>
<reference evidence="1" key="1">
    <citation type="submission" date="2021-03" db="EMBL/GenBank/DDBJ databases">
        <authorList>
            <person name="Li Z."/>
            <person name="Yang C."/>
        </authorList>
    </citation>
    <scope>NUCLEOTIDE SEQUENCE</scope>
    <source>
        <strain evidence="1">Dzin_1.0</strain>
        <tissue evidence="1">Leaf</tissue>
    </source>
</reference>